<protein>
    <submittedName>
        <fullName evidence="2">Uncharacterized protein</fullName>
    </submittedName>
</protein>
<evidence type="ECO:0000313" key="3">
    <source>
        <dbReference type="Proteomes" id="UP000053599"/>
    </source>
</evidence>
<reference evidence="2 3" key="1">
    <citation type="submission" date="2015-01" db="EMBL/GenBank/DDBJ databases">
        <title>The Genome Sequence of Exophiala sideris CBS121828.</title>
        <authorList>
            <consortium name="The Broad Institute Genomics Platform"/>
            <person name="Cuomo C."/>
            <person name="de Hoog S."/>
            <person name="Gorbushina A."/>
            <person name="Stielow B."/>
            <person name="Teixiera M."/>
            <person name="Abouelleil A."/>
            <person name="Chapman S.B."/>
            <person name="Priest M."/>
            <person name="Young S.K."/>
            <person name="Wortman J."/>
            <person name="Nusbaum C."/>
            <person name="Birren B."/>
        </authorList>
    </citation>
    <scope>NUCLEOTIDE SEQUENCE [LARGE SCALE GENOMIC DNA]</scope>
    <source>
        <strain evidence="2 3">CBS 121828</strain>
    </source>
</reference>
<name>A0A0D1X3U6_9EURO</name>
<dbReference type="EMBL" id="KN846952">
    <property type="protein sequence ID" value="KIV82266.1"/>
    <property type="molecule type" value="Genomic_DNA"/>
</dbReference>
<dbReference type="Proteomes" id="UP000053599">
    <property type="component" value="Unassembled WGS sequence"/>
</dbReference>
<dbReference type="AlphaFoldDB" id="A0A0D1X3U6"/>
<proteinExistence type="predicted"/>
<gene>
    <name evidence="2" type="ORF">PV11_04387</name>
</gene>
<dbReference type="OrthoDB" id="10451011at2759"/>
<feature type="region of interest" description="Disordered" evidence="1">
    <location>
        <begin position="169"/>
        <end position="193"/>
    </location>
</feature>
<organism evidence="2 3">
    <name type="scientific">Exophiala sideris</name>
    <dbReference type="NCBI Taxonomy" id="1016849"/>
    <lineage>
        <taxon>Eukaryota</taxon>
        <taxon>Fungi</taxon>
        <taxon>Dikarya</taxon>
        <taxon>Ascomycota</taxon>
        <taxon>Pezizomycotina</taxon>
        <taxon>Eurotiomycetes</taxon>
        <taxon>Chaetothyriomycetidae</taxon>
        <taxon>Chaetothyriales</taxon>
        <taxon>Herpotrichiellaceae</taxon>
        <taxon>Exophiala</taxon>
    </lineage>
</organism>
<accession>A0A0D1X3U6</accession>
<evidence type="ECO:0000256" key="1">
    <source>
        <dbReference type="SAM" id="MobiDB-lite"/>
    </source>
</evidence>
<sequence>MSLVLQTYDVVSFIFTDPPNLNQNKSQQQIHMKMEAIILALAALIATGTAAPVPCMPGTMVENGAGAPIRCTGIGPFGIGTPEYYPPKGASIKERAPIATDAGDPTVWTPGDPIGPLGPFGVGEIQVPPPSIEKRLHLQGAGEWYTPSDPWQNAASSPVYYDVPGWQAQTAAGDRPDERSGGLPTYLGGILEP</sequence>
<evidence type="ECO:0000313" key="2">
    <source>
        <dbReference type="EMBL" id="KIV82266.1"/>
    </source>
</evidence>
<dbReference type="HOGENOM" id="CLU_1408774_0_0_1"/>